<evidence type="ECO:0000313" key="1">
    <source>
        <dbReference type="EMBL" id="OAQ31933.1"/>
    </source>
</evidence>
<dbReference type="AlphaFoldDB" id="A0A197K419"/>
<evidence type="ECO:0000313" key="2">
    <source>
        <dbReference type="Proteomes" id="UP000078512"/>
    </source>
</evidence>
<accession>A0A197K419</accession>
<reference evidence="1 2" key="1">
    <citation type="submission" date="2016-05" db="EMBL/GenBank/DDBJ databases">
        <title>Genome sequencing reveals origins of a unique bacterial endosymbiosis in the earliest lineages of terrestrial Fungi.</title>
        <authorList>
            <consortium name="DOE Joint Genome Institute"/>
            <person name="Uehling J."/>
            <person name="Gryganskyi A."/>
            <person name="Hameed K."/>
            <person name="Tschaplinski T."/>
            <person name="Misztal P."/>
            <person name="Wu S."/>
            <person name="Desiro A."/>
            <person name="Vande Pol N."/>
            <person name="Du Z.-Y."/>
            <person name="Zienkiewicz A."/>
            <person name="Zienkiewicz K."/>
            <person name="Morin E."/>
            <person name="Tisserant E."/>
            <person name="Splivallo R."/>
            <person name="Hainaut M."/>
            <person name="Henrissat B."/>
            <person name="Ohm R."/>
            <person name="Kuo A."/>
            <person name="Yan J."/>
            <person name="Lipzen A."/>
            <person name="Nolan M."/>
            <person name="Labutti K."/>
            <person name="Barry K."/>
            <person name="Goldstein A."/>
            <person name="Labbe J."/>
            <person name="Schadt C."/>
            <person name="Tuskan G."/>
            <person name="Grigoriev I."/>
            <person name="Martin F."/>
            <person name="Vilgalys R."/>
            <person name="Bonito G."/>
        </authorList>
    </citation>
    <scope>NUCLEOTIDE SEQUENCE [LARGE SCALE GENOMIC DNA]</scope>
    <source>
        <strain evidence="1 2">AG-77</strain>
    </source>
</reference>
<dbReference type="Gene3D" id="3.80.10.10">
    <property type="entry name" value="Ribonuclease Inhibitor"/>
    <property type="match status" value="1"/>
</dbReference>
<proteinExistence type="predicted"/>
<gene>
    <name evidence="1" type="ORF">K457DRAFT_16826</name>
</gene>
<sequence length="667" mass="76039">MHLATAEFFSTVELVDLLSTFLDHKSFVRLSTATSALQDVCSPIIWRNVNFKTWLWGVKAHIGRFKALAGREHHARTLGMDANSLVLYMNGIGEPVDPVSPTRPDWLSVSNPRSSFKNVCFSPMTRLTRFDCSLSPSYFCPASHIPGVEEFDRSNLLPQLCWLIELNPGLVCLSLTNLPPTTALDRFLLARSIGSLSKLMQLRIESGVNGQESFEDTKTLFYCLPMSLGSLVLGAICSSEETLGVRDYDLVAKSLTLREGPLLRLKELEFPVLKATPQSEYGLILEHCPNIDILGFHAVNKDSAYIIKEIAPLVKRHCQHIRTIKATGLLLWQHGWNPFNILDGVNFTLESLQFNIYSPIYDNVGEDLALSSFQHHSVTLRDIRLTRCLSLGNKILQSILTTCTALERLEITQALSIRRSFFKKRNLAIASLPDLVAYVWVCTGLKRLNLTINWGRFEDPTPMHLPAYYLQQSASHPWDQDQERWDLLERLYRQIGSLVKLEVLDLHANIDRKNINRYQPENFLRRNCCGGTFDNSFRSQDRFPLLLSLGVHGGRHGYLNWLSGLKNLKELRGSVHLGNPEVAMTLKLAEVKWMVDHWPKLQVLELLPYQDEVPVHVSVDGYEHLNWLMRQKPGLDLRRSRRTANEPWDGLWTQAELDELLTIQHKD</sequence>
<dbReference type="InterPro" id="IPR032675">
    <property type="entry name" value="LRR_dom_sf"/>
</dbReference>
<protein>
    <submittedName>
        <fullName evidence="1">Uncharacterized protein</fullName>
    </submittedName>
</protein>
<dbReference type="OrthoDB" id="2388317at2759"/>
<name>A0A197K419_9FUNG</name>
<dbReference type="Proteomes" id="UP000078512">
    <property type="component" value="Unassembled WGS sequence"/>
</dbReference>
<organism evidence="1 2">
    <name type="scientific">Linnemannia elongata AG-77</name>
    <dbReference type="NCBI Taxonomy" id="1314771"/>
    <lineage>
        <taxon>Eukaryota</taxon>
        <taxon>Fungi</taxon>
        <taxon>Fungi incertae sedis</taxon>
        <taxon>Mucoromycota</taxon>
        <taxon>Mortierellomycotina</taxon>
        <taxon>Mortierellomycetes</taxon>
        <taxon>Mortierellales</taxon>
        <taxon>Mortierellaceae</taxon>
        <taxon>Linnemannia</taxon>
    </lineage>
</organism>
<dbReference type="EMBL" id="KV442027">
    <property type="protein sequence ID" value="OAQ31933.1"/>
    <property type="molecule type" value="Genomic_DNA"/>
</dbReference>
<keyword evidence="2" id="KW-1185">Reference proteome</keyword>